<proteinExistence type="predicted"/>
<gene>
    <name evidence="2" type="ORF">SCF082_LOCUS23763</name>
</gene>
<sequence length="133" mass="14963">MAANDRAQEEKEGEKKEVPEEAETDRGVKRSAEEQAEAEKVAKEEAEALALMREIPEQGATDDDVQVEENPMKKSLQHFRSFVSQWFQRTEVMGNPGSSGSAVYRFSPERSRYEAIALHALMDFRGKLTDEGA</sequence>
<feature type="compositionally biased region" description="Basic and acidic residues" evidence="1">
    <location>
        <begin position="1"/>
        <end position="46"/>
    </location>
</feature>
<evidence type="ECO:0000256" key="1">
    <source>
        <dbReference type="SAM" id="MobiDB-lite"/>
    </source>
</evidence>
<evidence type="ECO:0000313" key="3">
    <source>
        <dbReference type="Proteomes" id="UP001642464"/>
    </source>
</evidence>
<keyword evidence="3" id="KW-1185">Reference proteome</keyword>
<accession>A0ABP0LPB3</accession>
<evidence type="ECO:0000313" key="2">
    <source>
        <dbReference type="EMBL" id="CAK9041038.1"/>
    </source>
</evidence>
<feature type="region of interest" description="Disordered" evidence="1">
    <location>
        <begin position="1"/>
        <end position="64"/>
    </location>
</feature>
<dbReference type="EMBL" id="CAXAMM010017380">
    <property type="protein sequence ID" value="CAK9041038.1"/>
    <property type="molecule type" value="Genomic_DNA"/>
</dbReference>
<name>A0ABP0LPB3_9DINO</name>
<comment type="caution">
    <text evidence="2">The sequence shown here is derived from an EMBL/GenBank/DDBJ whole genome shotgun (WGS) entry which is preliminary data.</text>
</comment>
<dbReference type="Proteomes" id="UP001642464">
    <property type="component" value="Unassembled WGS sequence"/>
</dbReference>
<reference evidence="2 3" key="1">
    <citation type="submission" date="2024-02" db="EMBL/GenBank/DDBJ databases">
        <authorList>
            <person name="Chen Y."/>
            <person name="Shah S."/>
            <person name="Dougan E. K."/>
            <person name="Thang M."/>
            <person name="Chan C."/>
        </authorList>
    </citation>
    <scope>NUCLEOTIDE SEQUENCE [LARGE SCALE GENOMIC DNA]</scope>
</reference>
<protein>
    <submittedName>
        <fullName evidence="2">Uncharacterized protein</fullName>
    </submittedName>
</protein>
<organism evidence="2 3">
    <name type="scientific">Durusdinium trenchii</name>
    <dbReference type="NCBI Taxonomy" id="1381693"/>
    <lineage>
        <taxon>Eukaryota</taxon>
        <taxon>Sar</taxon>
        <taxon>Alveolata</taxon>
        <taxon>Dinophyceae</taxon>
        <taxon>Suessiales</taxon>
        <taxon>Symbiodiniaceae</taxon>
        <taxon>Durusdinium</taxon>
    </lineage>
</organism>